<dbReference type="Gene3D" id="1.25.40.20">
    <property type="entry name" value="Ankyrin repeat-containing domain"/>
    <property type="match status" value="1"/>
</dbReference>
<evidence type="ECO:0000256" key="1">
    <source>
        <dbReference type="SAM" id="Coils"/>
    </source>
</evidence>
<dbReference type="RefSeq" id="XP_066664447.1">
    <property type="nucleotide sequence ID" value="XM_066815157.1"/>
</dbReference>
<gene>
    <name evidence="2" type="ORF">PG997_010842</name>
</gene>
<keyword evidence="3" id="KW-1185">Reference proteome</keyword>
<protein>
    <recommendedName>
        <fullName evidence="4">Fungal N-terminal domain-containing protein</fullName>
    </recommendedName>
</protein>
<organism evidence="2 3">
    <name type="scientific">Apiospora hydei</name>
    <dbReference type="NCBI Taxonomy" id="1337664"/>
    <lineage>
        <taxon>Eukaryota</taxon>
        <taxon>Fungi</taxon>
        <taxon>Dikarya</taxon>
        <taxon>Ascomycota</taxon>
        <taxon>Pezizomycotina</taxon>
        <taxon>Sordariomycetes</taxon>
        <taxon>Xylariomycetidae</taxon>
        <taxon>Amphisphaeriales</taxon>
        <taxon>Apiosporaceae</taxon>
        <taxon>Apiospora</taxon>
    </lineage>
</organism>
<dbReference type="EMBL" id="JAQQWN010000008">
    <property type="protein sequence ID" value="KAK8070639.1"/>
    <property type="molecule type" value="Genomic_DNA"/>
</dbReference>
<comment type="caution">
    <text evidence="2">The sequence shown here is derived from an EMBL/GenBank/DDBJ whole genome shotgun (WGS) entry which is preliminary data.</text>
</comment>
<evidence type="ECO:0000313" key="3">
    <source>
        <dbReference type="Proteomes" id="UP001433268"/>
    </source>
</evidence>
<dbReference type="SUPFAM" id="SSF48403">
    <property type="entry name" value="Ankyrin repeat"/>
    <property type="match status" value="1"/>
</dbReference>
<keyword evidence="1" id="KW-0175">Coiled coil</keyword>
<evidence type="ECO:0008006" key="4">
    <source>
        <dbReference type="Google" id="ProtNLM"/>
    </source>
</evidence>
<accession>A0ABR1VL23</accession>
<feature type="coiled-coil region" evidence="1">
    <location>
        <begin position="31"/>
        <end position="58"/>
    </location>
</feature>
<proteinExistence type="predicted"/>
<sequence>MDPLSLAASVVGLASFGLQVSGGISTYLDALKCREGELEAIRRQNAALRNTLAAIEATSTTIQHLSPRAAAAAAQTISSCADDLSALELFVAHLSESDLSTWRLRLKGKARKLHYVFDRPKINQLHTRIAQSKAALQLAVGQLELTINRVNMDMLSSVDSTLHDNSTEVFLVRSELGHAHQTIQSSFELQQGFQERFDGIESSLQTLLAACERAPCMTGDGKSLTRAAALLAAKPAALKEVCNFNQSGCICRRRVQTQLEYSNFGSYYQVYTEDTKEGHSPYCPLYRITATKRRRKYGLRLTGLTHVLKAAVEISFSVSSGAGGRSISPQFTYYPTVDTRMDPAFRVIFCLREVIRQNRCHPSFYPALERKAMENIIRLFAEGKSSPLAVDSKNRSLMHHAFGASGSGSLIMAVKTKNREQVLYLLTKHPDSIKEQNHFGHNALLVAAYENSLPLFPELLDAAIAADVFNERDNIAISVLQVAVEHTSFHCTNGDDGVECTQCSCSDSVSIVMDKCAELIAFDYQFYLCRRLEAASQRCRRLWLRHLKGQREGLKEFALRHRWALRAVQHVLESTEVLDLHATQVCKLLQQQDIQVPAHLVPHEILQTSENHPSLYCMIDSVDMAEQLFELGFREIDYDQHYGRQPLRTLYIHDPHLSLWFLDHGADPQRLIKLEGKVNGEDRWITTGHEVMLRVGEWMDRYGDSFGISGSHPYFEALSRITATICSAPLTDGCRCVCSPGGCTPFTCYLKGRLRPSATDSLNHYKILQNLTAEEGKSTCYTWDPDRTMDDDEVMEIQDEEHDLIETFKELPAILEEIESERMTEEERREAEMIGVAWVNNEEETRVYYPEAPDPAIWTEDNWEYLLESELRCPGRLNLESTISIPEF</sequence>
<evidence type="ECO:0000313" key="2">
    <source>
        <dbReference type="EMBL" id="KAK8070639.1"/>
    </source>
</evidence>
<dbReference type="InterPro" id="IPR036770">
    <property type="entry name" value="Ankyrin_rpt-contain_sf"/>
</dbReference>
<dbReference type="Proteomes" id="UP001433268">
    <property type="component" value="Unassembled WGS sequence"/>
</dbReference>
<reference evidence="2 3" key="1">
    <citation type="submission" date="2023-01" db="EMBL/GenBank/DDBJ databases">
        <title>Analysis of 21 Apiospora genomes using comparative genomics revels a genus with tremendous synthesis potential of carbohydrate active enzymes and secondary metabolites.</title>
        <authorList>
            <person name="Sorensen T."/>
        </authorList>
    </citation>
    <scope>NUCLEOTIDE SEQUENCE [LARGE SCALE GENOMIC DNA]</scope>
    <source>
        <strain evidence="2 3">CBS 114990</strain>
    </source>
</reference>
<dbReference type="GeneID" id="92048217"/>
<name>A0ABR1VL23_9PEZI</name>